<feature type="region of interest" description="Disordered" evidence="1">
    <location>
        <begin position="39"/>
        <end position="62"/>
    </location>
</feature>
<feature type="compositionally biased region" description="Low complexity" evidence="1">
    <location>
        <begin position="7"/>
        <end position="17"/>
    </location>
</feature>
<feature type="region of interest" description="Disordered" evidence="1">
    <location>
        <begin position="336"/>
        <end position="373"/>
    </location>
</feature>
<dbReference type="Proteomes" id="UP000076552">
    <property type="component" value="Unassembled WGS sequence"/>
</dbReference>
<feature type="compositionally biased region" description="Low complexity" evidence="1">
    <location>
        <begin position="39"/>
        <end position="57"/>
    </location>
</feature>
<evidence type="ECO:0000256" key="1">
    <source>
        <dbReference type="SAM" id="MobiDB-lite"/>
    </source>
</evidence>
<comment type="caution">
    <text evidence="2">The sequence shown here is derived from an EMBL/GenBank/DDBJ whole genome shotgun (WGS) entry which is preliminary data.</text>
</comment>
<dbReference type="AlphaFoldDB" id="A0A161W032"/>
<organism evidence="2 3">
    <name type="scientific">Colletotrichum tofieldiae</name>
    <dbReference type="NCBI Taxonomy" id="708197"/>
    <lineage>
        <taxon>Eukaryota</taxon>
        <taxon>Fungi</taxon>
        <taxon>Dikarya</taxon>
        <taxon>Ascomycota</taxon>
        <taxon>Pezizomycotina</taxon>
        <taxon>Sordariomycetes</taxon>
        <taxon>Hypocreomycetidae</taxon>
        <taxon>Glomerellales</taxon>
        <taxon>Glomerellaceae</taxon>
        <taxon>Colletotrichum</taxon>
        <taxon>Colletotrichum spaethianum species complex</taxon>
    </lineage>
</organism>
<feature type="compositionally biased region" description="Basic and acidic residues" evidence="1">
    <location>
        <begin position="358"/>
        <end position="371"/>
    </location>
</feature>
<dbReference type="EMBL" id="LFIV01000278">
    <property type="protein sequence ID" value="KZL64503.1"/>
    <property type="molecule type" value="Genomic_DNA"/>
</dbReference>
<gene>
    <name evidence="2" type="ORF">CT0861_02332</name>
</gene>
<feature type="region of interest" description="Disordered" evidence="1">
    <location>
        <begin position="1"/>
        <end position="20"/>
    </location>
</feature>
<keyword evidence="3" id="KW-1185">Reference proteome</keyword>
<sequence>MEVPRLSVSPQSPSSSPHLAKHFSVIRLSARFPSLRQSLHSASSSSSSSPPQSSSSRSDNDLFDASSVKGNISYSHIESRVQSFKLCFHANFAGTTNHISLHLSSSPSSSPVSTPCDNGTRRTVLDRYKPAPLLQTPPPPFYTHKLPQILDLKNAKAALTDTELPPLLRKLDRVAGHLYQNASFYMTSRPVAFPSPNTSIALEHLDAEIRLLCHSVQSRIHNIVFPWRRLLATDSNRLYVTNLLFTASLLNNAAEAGADSASVAWFAVLRDACLDVDDEPLYLNNQHPLYEAEDVVSDTLDLESELNALLRHLIELHTAIGDLAERQQQRGIELVSTQHDDGSGGGDIKGSISSAGPDTHEPGHHEHDGPEARGTAWWKQPLSLEDLDARSISFNAMVAACNKAAAEKTRIDTLAADDGAWEMTRTSITVDYREDGSAATTIIGIARVIFTANPITEVAALRAEASGSKRQGEERPTAINRSIATLDGIYWGIRRC</sequence>
<protein>
    <submittedName>
        <fullName evidence="2">Uncharacterized protein</fullName>
    </submittedName>
</protein>
<proteinExistence type="predicted"/>
<accession>A0A161W032</accession>
<name>A0A161W032_9PEZI</name>
<evidence type="ECO:0000313" key="3">
    <source>
        <dbReference type="Proteomes" id="UP000076552"/>
    </source>
</evidence>
<evidence type="ECO:0000313" key="2">
    <source>
        <dbReference type="EMBL" id="KZL64503.1"/>
    </source>
</evidence>
<reference evidence="2 3" key="1">
    <citation type="submission" date="2015-06" db="EMBL/GenBank/DDBJ databases">
        <title>Survival trade-offs in plant roots during colonization by closely related pathogenic and mutualistic fungi.</title>
        <authorList>
            <person name="Hacquard S."/>
            <person name="Kracher B."/>
            <person name="Hiruma K."/>
            <person name="Weinman A."/>
            <person name="Muench P."/>
            <person name="Garrido Oter R."/>
            <person name="Ver Loren van Themaat E."/>
            <person name="Dallerey J.-F."/>
            <person name="Damm U."/>
            <person name="Henrissat B."/>
            <person name="Lespinet O."/>
            <person name="Thon M."/>
            <person name="Kemen E."/>
            <person name="McHardy A.C."/>
            <person name="Schulze-Lefert P."/>
            <person name="O'Connell R.J."/>
        </authorList>
    </citation>
    <scope>NUCLEOTIDE SEQUENCE [LARGE SCALE GENOMIC DNA]</scope>
    <source>
        <strain evidence="2 3">0861</strain>
    </source>
</reference>